<comment type="similarity">
    <text evidence="1">Belongs to the WD repeat EIF2A family.</text>
</comment>
<dbReference type="PANTHER" id="PTHR13227:SF0">
    <property type="entry name" value="EUKARYOTIC TRANSLATION INITIATION FACTOR 2A"/>
    <property type="match status" value="1"/>
</dbReference>
<dbReference type="SUPFAM" id="SSF82171">
    <property type="entry name" value="DPP6 N-terminal domain-like"/>
    <property type="match status" value="1"/>
</dbReference>
<dbReference type="GO" id="GO:0006417">
    <property type="term" value="P:regulation of translation"/>
    <property type="evidence" value="ECO:0007669"/>
    <property type="project" value="UniProtKB-KW"/>
</dbReference>
<evidence type="ECO:0000256" key="1">
    <source>
        <dbReference type="ARBA" id="ARBA00009573"/>
    </source>
</evidence>
<dbReference type="EMBL" id="UIVT01000002">
    <property type="protein sequence ID" value="SVP91056.1"/>
    <property type="molecule type" value="Genomic_DNA"/>
</dbReference>
<dbReference type="GO" id="GO:0003743">
    <property type="term" value="F:translation initiation factor activity"/>
    <property type="evidence" value="ECO:0007669"/>
    <property type="project" value="UniProtKB-KW"/>
</dbReference>
<dbReference type="VEuPathDB" id="PiroplasmaDB:TA13160"/>
<dbReference type="GO" id="GO:0000049">
    <property type="term" value="F:tRNA binding"/>
    <property type="evidence" value="ECO:0007669"/>
    <property type="project" value="TreeGrafter"/>
</dbReference>
<dbReference type="AlphaFoldDB" id="A0A3B0MP96"/>
<protein>
    <recommendedName>
        <fullName evidence="2">Eukaryotic translation initiation factor 2A</fullName>
    </recommendedName>
</protein>
<evidence type="ECO:0000256" key="6">
    <source>
        <dbReference type="ARBA" id="ARBA00022845"/>
    </source>
</evidence>
<evidence type="ECO:0000256" key="7">
    <source>
        <dbReference type="ARBA" id="ARBA00022917"/>
    </source>
</evidence>
<keyword evidence="4" id="KW-0853">WD repeat</keyword>
<evidence type="ECO:0000256" key="5">
    <source>
        <dbReference type="ARBA" id="ARBA00022737"/>
    </source>
</evidence>
<dbReference type="InterPro" id="IPR015943">
    <property type="entry name" value="WD40/YVTN_repeat-like_dom_sf"/>
</dbReference>
<dbReference type="Pfam" id="PF08662">
    <property type="entry name" value="eIF2A"/>
    <property type="match status" value="1"/>
</dbReference>
<keyword evidence="3 10" id="KW-0396">Initiation factor</keyword>
<dbReference type="GO" id="GO:0003729">
    <property type="term" value="F:mRNA binding"/>
    <property type="evidence" value="ECO:0007669"/>
    <property type="project" value="TreeGrafter"/>
</dbReference>
<dbReference type="GO" id="GO:0043022">
    <property type="term" value="F:ribosome binding"/>
    <property type="evidence" value="ECO:0007669"/>
    <property type="project" value="TreeGrafter"/>
</dbReference>
<dbReference type="InterPro" id="IPR011387">
    <property type="entry name" value="TIF2A"/>
</dbReference>
<dbReference type="Gene3D" id="2.130.10.10">
    <property type="entry name" value="YVTN repeat-like/Quinoprotein amine dehydrogenase"/>
    <property type="match status" value="1"/>
</dbReference>
<proteinExistence type="inferred from homology"/>
<feature type="domain" description="Translation initiation factor beta propellor-like" evidence="8">
    <location>
        <begin position="290"/>
        <end position="479"/>
    </location>
</feature>
<sequence>MLIPIKHFKMNLFTVHAKNGLYIYKCQQVKSEEGQDLSKNENLQEEEKKEPVTSLRAECVWYQDRFARHCICSQNNNLCIVDDRSGLSIVYTKNNLYSDFSMDTLRGVGKFKNMYTPLGCKNIKHLQWSKNGTYLVVYFNLTNYSESGLCLEDNLHIWDISKKNIIGTFNTKRLSPEQWPVTKWIGSTDNFALCHNHQVGIYSIVSEGSSLKSVKLLLTVRIPMVFIVDLSYKPMETSVNTFSDGDNIFMAAFSQPDSSHSPGNLRISTLKLSGDSLLESSFSQHELKFTDSAELLWSPSGNYLIILAQSTVDLAGEKYGSTTNCILFSSNGKYISKVNSYTTHDARWNPKSDIFILMEGNMPCKITLYNVELETLFEFPNMYRNTIKWNPLGNMVALGGFGNLAGEICFWYKKEGGNEMEQIVQFKEPCTVISEWSLDSKYFITASTFPRMKVDNFFKIFNCEGYLMASEILDECYDVSWFCGNSEDTEFIRPKVRKSLDRKPIYRPKMSLKSTNPTSAKPFSKAPGSPLFTMSHQDNTFNMSNTRLVNTFEKNHFDNFNRSFFSGQFGNNSDPSTDLFQSFKHVFSLSFINKFDATYLEQRNNQEQFFNRKEQQVDTRDNFNTSDSQFQNTFDNQLINNFQNQMIKPLGNQFINMSDSQPNMSGQMLSVQENQYNNMTDGFFDNLQQVQYEGLVDNQQMSYENGLNYTENTSNQLRDDSENVSMFVRLKNQLQSEKMKTRQRTIMNEGQLLRLLFEAKNKRKPDSLQS</sequence>
<evidence type="ECO:0000256" key="2">
    <source>
        <dbReference type="ARBA" id="ARBA00013819"/>
    </source>
</evidence>
<keyword evidence="6" id="KW-0810">Translation regulation</keyword>
<keyword evidence="5" id="KW-0677">Repeat</keyword>
<keyword evidence="7" id="KW-0648">Protein biosynthesis</keyword>
<evidence type="ECO:0000313" key="9">
    <source>
        <dbReference type="EMBL" id="SVP91056.1"/>
    </source>
</evidence>
<reference evidence="10" key="1">
    <citation type="submission" date="2018-07" db="EMBL/GenBank/DDBJ databases">
        <authorList>
            <person name="Quirk P.G."/>
            <person name="Krulwich T.A."/>
        </authorList>
    </citation>
    <scope>NUCLEOTIDE SEQUENCE</scope>
    <source>
        <strain evidence="10">Anand</strain>
    </source>
</reference>
<evidence type="ECO:0000256" key="4">
    <source>
        <dbReference type="ARBA" id="ARBA00022574"/>
    </source>
</evidence>
<dbReference type="InterPro" id="IPR013979">
    <property type="entry name" value="TIF_beta_prop-like"/>
</dbReference>
<dbReference type="PANTHER" id="PTHR13227">
    <property type="entry name" value="EUKARYOTIC TRANSLATION INITIATION FACTOR 2A"/>
    <property type="match status" value="1"/>
</dbReference>
<evidence type="ECO:0000256" key="3">
    <source>
        <dbReference type="ARBA" id="ARBA00022540"/>
    </source>
</evidence>
<accession>A0A3B0MP96</accession>
<name>A0A3B0MP96_THEAN</name>
<gene>
    <name evidence="9" type="ORF">TAT_000173200</name>
    <name evidence="10" type="ORF">TAV_000173400</name>
</gene>
<organism evidence="10">
    <name type="scientific">Theileria annulata</name>
    <dbReference type="NCBI Taxonomy" id="5874"/>
    <lineage>
        <taxon>Eukaryota</taxon>
        <taxon>Sar</taxon>
        <taxon>Alveolata</taxon>
        <taxon>Apicomplexa</taxon>
        <taxon>Aconoidasida</taxon>
        <taxon>Piroplasmida</taxon>
        <taxon>Theileriidae</taxon>
        <taxon>Theileria</taxon>
    </lineage>
</organism>
<dbReference type="GO" id="GO:0022627">
    <property type="term" value="C:cytosolic small ribosomal subunit"/>
    <property type="evidence" value="ECO:0007669"/>
    <property type="project" value="TreeGrafter"/>
</dbReference>
<evidence type="ECO:0000313" key="10">
    <source>
        <dbReference type="EMBL" id="SVP91664.1"/>
    </source>
</evidence>
<evidence type="ECO:0000259" key="8">
    <source>
        <dbReference type="Pfam" id="PF08662"/>
    </source>
</evidence>
<dbReference type="EMBL" id="UIVS01000002">
    <property type="protein sequence ID" value="SVP91664.1"/>
    <property type="molecule type" value="Genomic_DNA"/>
</dbReference>